<evidence type="ECO:0000256" key="1">
    <source>
        <dbReference type="ARBA" id="ARBA00004123"/>
    </source>
</evidence>
<gene>
    <name evidence="13" type="ORF">RirG_019290</name>
</gene>
<evidence type="ECO:0000256" key="2">
    <source>
        <dbReference type="ARBA" id="ARBA00007243"/>
    </source>
</evidence>
<evidence type="ECO:0000256" key="6">
    <source>
        <dbReference type="ARBA" id="ARBA00022884"/>
    </source>
</evidence>
<evidence type="ECO:0000256" key="7">
    <source>
        <dbReference type="ARBA" id="ARBA00023187"/>
    </source>
</evidence>
<dbReference type="PROSITE" id="PS50102">
    <property type="entry name" value="RRM"/>
    <property type="match status" value="2"/>
</dbReference>
<proteinExistence type="inferred from homology"/>
<dbReference type="Proteomes" id="UP000022910">
    <property type="component" value="Unassembled WGS sequence"/>
</dbReference>
<dbReference type="PANTHER" id="PTHR10501">
    <property type="entry name" value="U1 SMALL NUCLEAR RIBONUCLEOPROTEIN A/U2 SMALL NUCLEAR RIBONUCLEOPROTEIN B"/>
    <property type="match status" value="1"/>
</dbReference>
<dbReference type="InterPro" id="IPR000504">
    <property type="entry name" value="RRM_dom"/>
</dbReference>
<organism evidence="13 14">
    <name type="scientific">Rhizophagus irregularis (strain DAOM 197198w)</name>
    <name type="common">Glomus intraradices</name>
    <dbReference type="NCBI Taxonomy" id="1432141"/>
    <lineage>
        <taxon>Eukaryota</taxon>
        <taxon>Fungi</taxon>
        <taxon>Fungi incertae sedis</taxon>
        <taxon>Mucoromycota</taxon>
        <taxon>Glomeromycotina</taxon>
        <taxon>Glomeromycetes</taxon>
        <taxon>Glomerales</taxon>
        <taxon>Glomeraceae</taxon>
        <taxon>Rhizophagus</taxon>
    </lineage>
</organism>
<keyword evidence="9" id="KW-0687">Ribonucleoprotein</keyword>
<name>A0A015LE01_RHIIW</name>
<reference evidence="13 14" key="1">
    <citation type="submission" date="2014-02" db="EMBL/GenBank/DDBJ databases">
        <title>Single nucleus genome sequencing reveals high similarity among nuclei of an endomycorrhizal fungus.</title>
        <authorList>
            <person name="Lin K."/>
            <person name="Geurts R."/>
            <person name="Zhang Z."/>
            <person name="Limpens E."/>
            <person name="Saunders D.G."/>
            <person name="Mu D."/>
            <person name="Pang E."/>
            <person name="Cao H."/>
            <person name="Cha H."/>
            <person name="Lin T."/>
            <person name="Zhou Q."/>
            <person name="Shang Y."/>
            <person name="Li Y."/>
            <person name="Ivanov S."/>
            <person name="Sharma T."/>
            <person name="Velzen R.V."/>
            <person name="Ruijter N.D."/>
            <person name="Aanen D.K."/>
            <person name="Win J."/>
            <person name="Kamoun S."/>
            <person name="Bisseling T."/>
            <person name="Huang S."/>
        </authorList>
    </citation>
    <scope>NUCLEOTIDE SEQUENCE [LARGE SCALE GENOMIC DNA]</scope>
    <source>
        <strain evidence="14">DAOM197198w</strain>
    </source>
</reference>
<feature type="domain" description="RRM" evidence="12">
    <location>
        <begin position="206"/>
        <end position="280"/>
    </location>
</feature>
<evidence type="ECO:0000256" key="11">
    <source>
        <dbReference type="SAM" id="MobiDB-lite"/>
    </source>
</evidence>
<dbReference type="SMART" id="SM00360">
    <property type="entry name" value="RRM"/>
    <property type="match status" value="2"/>
</dbReference>
<dbReference type="GO" id="GO:0006397">
    <property type="term" value="P:mRNA processing"/>
    <property type="evidence" value="ECO:0007669"/>
    <property type="project" value="UniProtKB-KW"/>
</dbReference>
<dbReference type="SUPFAM" id="SSF54928">
    <property type="entry name" value="RNA-binding domain, RBD"/>
    <property type="match status" value="1"/>
</dbReference>
<feature type="domain" description="RRM" evidence="12">
    <location>
        <begin position="50"/>
        <end position="129"/>
    </location>
</feature>
<keyword evidence="3" id="KW-0507">mRNA processing</keyword>
<dbReference type="CDD" id="cd12247">
    <property type="entry name" value="RRM2_U1A_like"/>
    <property type="match status" value="1"/>
</dbReference>
<evidence type="ECO:0000256" key="10">
    <source>
        <dbReference type="PROSITE-ProRule" id="PRU00176"/>
    </source>
</evidence>
<comment type="caution">
    <text evidence="13">The sequence shown here is derived from an EMBL/GenBank/DDBJ whole genome shotgun (WGS) entry which is preliminary data.</text>
</comment>
<protein>
    <submittedName>
        <fullName evidence="13">Msl1p</fullName>
    </submittedName>
</protein>
<dbReference type="FunFam" id="3.30.70.330:FF:000029">
    <property type="entry name" value="U2 small nuclear ribonucleoprotein B"/>
    <property type="match status" value="1"/>
</dbReference>
<comment type="similarity">
    <text evidence="2">Belongs to the RRM U1 A/B'' family.</text>
</comment>
<dbReference type="Gene3D" id="3.30.70.330">
    <property type="match status" value="2"/>
</dbReference>
<evidence type="ECO:0000313" key="14">
    <source>
        <dbReference type="Proteomes" id="UP000022910"/>
    </source>
</evidence>
<keyword evidence="6 10" id="KW-0694">RNA-binding</keyword>
<sequence length="280" mass="30630">MSAPPTAGANPSIYVPPAAFNIPQPGIPNVPTPVLPPPAPKQPPCTTPNNTIYINNLNEKIKLPALKKALSTIFEQYGEILDIVAHNNFRMRGQAFVVFKEQESATNAIKGVQGFALQGKPMVIQYAKTKSDATAIIDGTIEEHKRQRLETKEKRAKEPPTKKFKANNAASFQPGTSTIPGASMYHFGHQVPAVGNIPDEYLPPNNILFLQNLPNDITGAVLTTFFGQYSGFKEVRSIHPAKGIAFVEYDTEPQAMIAKEALSNYPIAPDHKLKITYAKK</sequence>
<comment type="subcellular location">
    <subcellularLocation>
        <location evidence="1">Nucleus</location>
    </subcellularLocation>
</comment>
<dbReference type="CDD" id="cd12246">
    <property type="entry name" value="RRM1_U1A_like"/>
    <property type="match status" value="1"/>
</dbReference>
<keyword evidence="7" id="KW-0508">mRNA splicing</keyword>
<evidence type="ECO:0000256" key="5">
    <source>
        <dbReference type="ARBA" id="ARBA00022737"/>
    </source>
</evidence>
<dbReference type="STRING" id="1432141.A0A015LE01"/>
<dbReference type="AlphaFoldDB" id="A0A015LE01"/>
<dbReference type="InterPro" id="IPR012677">
    <property type="entry name" value="Nucleotide-bd_a/b_plait_sf"/>
</dbReference>
<dbReference type="GO" id="GO:0030532">
    <property type="term" value="C:small nuclear ribonucleoprotein complex"/>
    <property type="evidence" value="ECO:0007669"/>
    <property type="project" value="UniProtKB-ARBA"/>
</dbReference>
<dbReference type="InterPro" id="IPR035979">
    <property type="entry name" value="RBD_domain_sf"/>
</dbReference>
<evidence type="ECO:0000256" key="4">
    <source>
        <dbReference type="ARBA" id="ARBA00022728"/>
    </source>
</evidence>
<feature type="compositionally biased region" description="Basic and acidic residues" evidence="11">
    <location>
        <begin position="146"/>
        <end position="161"/>
    </location>
</feature>
<dbReference type="FunFam" id="3.30.70.330:FF:000039">
    <property type="entry name" value="U1 small nuclear ribonucleoprotein A"/>
    <property type="match status" value="1"/>
</dbReference>
<keyword evidence="14" id="KW-1185">Reference proteome</keyword>
<keyword evidence="4" id="KW-0747">Spliceosome</keyword>
<evidence type="ECO:0000256" key="3">
    <source>
        <dbReference type="ARBA" id="ARBA00022664"/>
    </source>
</evidence>
<dbReference type="Pfam" id="PF00076">
    <property type="entry name" value="RRM_1"/>
    <property type="match status" value="2"/>
</dbReference>
<feature type="region of interest" description="Disordered" evidence="11">
    <location>
        <begin position="146"/>
        <end position="170"/>
    </location>
</feature>
<dbReference type="GO" id="GO:0005681">
    <property type="term" value="C:spliceosomal complex"/>
    <property type="evidence" value="ECO:0007669"/>
    <property type="project" value="UniProtKB-KW"/>
</dbReference>
<evidence type="ECO:0000313" key="13">
    <source>
        <dbReference type="EMBL" id="EXX77939.1"/>
    </source>
</evidence>
<keyword evidence="8" id="KW-0539">Nucleus</keyword>
<dbReference type="OrthoDB" id="266020at2759"/>
<accession>A0A015LE01</accession>
<evidence type="ECO:0000256" key="9">
    <source>
        <dbReference type="ARBA" id="ARBA00023274"/>
    </source>
</evidence>
<dbReference type="SMR" id="A0A015LE01"/>
<evidence type="ECO:0000259" key="12">
    <source>
        <dbReference type="PROSITE" id="PS50102"/>
    </source>
</evidence>
<dbReference type="GO" id="GO:0008380">
    <property type="term" value="P:RNA splicing"/>
    <property type="evidence" value="ECO:0007669"/>
    <property type="project" value="UniProtKB-KW"/>
</dbReference>
<keyword evidence="5" id="KW-0677">Repeat</keyword>
<evidence type="ECO:0000256" key="8">
    <source>
        <dbReference type="ARBA" id="ARBA00023242"/>
    </source>
</evidence>
<dbReference type="EMBL" id="JEMT01009880">
    <property type="protein sequence ID" value="EXX77939.1"/>
    <property type="molecule type" value="Genomic_DNA"/>
</dbReference>
<dbReference type="GO" id="GO:0003723">
    <property type="term" value="F:RNA binding"/>
    <property type="evidence" value="ECO:0007669"/>
    <property type="project" value="UniProtKB-UniRule"/>
</dbReference>